<dbReference type="Pfam" id="PF01553">
    <property type="entry name" value="Acyltransferase"/>
    <property type="match status" value="1"/>
</dbReference>
<dbReference type="PANTHER" id="PTHR10434">
    <property type="entry name" value="1-ACYL-SN-GLYCEROL-3-PHOSPHATE ACYLTRANSFERASE"/>
    <property type="match status" value="1"/>
</dbReference>
<protein>
    <submittedName>
        <fullName evidence="4">1-acylglycerol-3-phosphate O-acyltransferase</fullName>
    </submittedName>
</protein>
<dbReference type="Proteomes" id="UP000035720">
    <property type="component" value="Unassembled WGS sequence"/>
</dbReference>
<evidence type="ECO:0000313" key="5">
    <source>
        <dbReference type="Proteomes" id="UP000035720"/>
    </source>
</evidence>
<dbReference type="GO" id="GO:0003841">
    <property type="term" value="F:1-acylglycerol-3-phosphate O-acyltransferase activity"/>
    <property type="evidence" value="ECO:0007669"/>
    <property type="project" value="TreeGrafter"/>
</dbReference>
<dbReference type="InterPro" id="IPR002123">
    <property type="entry name" value="Plipid/glycerol_acylTrfase"/>
</dbReference>
<dbReference type="PANTHER" id="PTHR10434:SF11">
    <property type="entry name" value="1-ACYL-SN-GLYCEROL-3-PHOSPHATE ACYLTRANSFERASE"/>
    <property type="match status" value="1"/>
</dbReference>
<dbReference type="SMART" id="SM00563">
    <property type="entry name" value="PlsC"/>
    <property type="match status" value="1"/>
</dbReference>
<sequence length="229" mass="24846">MWYWFFKFVGLGPLAWWFLGLRWRGRENLPKSGPFILASNHIAFIDPVGISMGVPRKVIFVAKSKYYSGKGIGGRLLGWFLSAIGQVPIDPQSASAANPALETSRRLLAEGGVVAIFPEGTRSPDGRLYRGRTGVARLALPTGVPIVPVGVTGTRDVRLPGSKGGIRRGPVTIDYGTPLDLSAWAGREEDPAAWREVTDLLMSRIAGLTGQAQVDRYPSDEETRARDAA</sequence>
<accession>A0A077MB57</accession>
<evidence type="ECO:0000256" key="1">
    <source>
        <dbReference type="ARBA" id="ARBA00022679"/>
    </source>
</evidence>
<gene>
    <name evidence="4" type="ORF">BN13_130030</name>
</gene>
<keyword evidence="5" id="KW-1185">Reference proteome</keyword>
<dbReference type="STRING" id="1193518.BN13_130030"/>
<feature type="domain" description="Phospholipid/glycerol acyltransferase" evidence="3">
    <location>
        <begin position="35"/>
        <end position="154"/>
    </location>
</feature>
<dbReference type="GO" id="GO:0005886">
    <property type="term" value="C:plasma membrane"/>
    <property type="evidence" value="ECO:0007669"/>
    <property type="project" value="TreeGrafter"/>
</dbReference>
<evidence type="ECO:0000256" key="2">
    <source>
        <dbReference type="ARBA" id="ARBA00023315"/>
    </source>
</evidence>
<comment type="caution">
    <text evidence="4">The sequence shown here is derived from an EMBL/GenBank/DDBJ whole genome shotgun (WGS) entry which is preliminary data.</text>
</comment>
<proteinExistence type="predicted"/>
<dbReference type="RefSeq" id="WP_048544442.1">
    <property type="nucleotide sequence ID" value="NZ_HF571038.1"/>
</dbReference>
<dbReference type="CDD" id="cd07989">
    <property type="entry name" value="LPLAT_AGPAT-like"/>
    <property type="match status" value="1"/>
</dbReference>
<evidence type="ECO:0000259" key="3">
    <source>
        <dbReference type="SMART" id="SM00563"/>
    </source>
</evidence>
<name>A0A077MB57_9MICO</name>
<reference evidence="4 5" key="1">
    <citation type="journal article" date="2013" name="ISME J.">
        <title>A metabolic model for members of the genus Tetrasphaera involved in enhanced biological phosphorus removal.</title>
        <authorList>
            <person name="Kristiansen R."/>
            <person name="Nguyen H.T.T."/>
            <person name="Saunders A.M."/>
            <person name="Nielsen J.L."/>
            <person name="Wimmer R."/>
            <person name="Le V.Q."/>
            <person name="McIlroy S.J."/>
            <person name="Petrovski S."/>
            <person name="Seviour R.J."/>
            <person name="Calteau A."/>
            <person name="Nielsen K.L."/>
            <person name="Nielsen P.H."/>
        </authorList>
    </citation>
    <scope>NUCLEOTIDE SEQUENCE [LARGE SCALE GENOMIC DNA]</scope>
    <source>
        <strain evidence="4 5">Ben 74</strain>
    </source>
</reference>
<dbReference type="AlphaFoldDB" id="A0A077MB57"/>
<dbReference type="GO" id="GO:0006654">
    <property type="term" value="P:phosphatidic acid biosynthetic process"/>
    <property type="evidence" value="ECO:0007669"/>
    <property type="project" value="TreeGrafter"/>
</dbReference>
<dbReference type="EMBL" id="CAJC01000035">
    <property type="protein sequence ID" value="CCI51888.1"/>
    <property type="molecule type" value="Genomic_DNA"/>
</dbReference>
<evidence type="ECO:0000313" key="4">
    <source>
        <dbReference type="EMBL" id="CCI51888.1"/>
    </source>
</evidence>
<keyword evidence="1 4" id="KW-0808">Transferase</keyword>
<dbReference type="SUPFAM" id="SSF69593">
    <property type="entry name" value="Glycerol-3-phosphate (1)-acyltransferase"/>
    <property type="match status" value="1"/>
</dbReference>
<dbReference type="OrthoDB" id="9808424at2"/>
<organism evidence="4 5">
    <name type="scientific">Nostocoides jenkinsii Ben 74</name>
    <dbReference type="NCBI Taxonomy" id="1193518"/>
    <lineage>
        <taxon>Bacteria</taxon>
        <taxon>Bacillati</taxon>
        <taxon>Actinomycetota</taxon>
        <taxon>Actinomycetes</taxon>
        <taxon>Micrococcales</taxon>
        <taxon>Intrasporangiaceae</taxon>
        <taxon>Nostocoides</taxon>
    </lineage>
</organism>
<keyword evidence="2 4" id="KW-0012">Acyltransferase</keyword>